<name>A0ABU4R796_9FLAO</name>
<keyword evidence="3" id="KW-1185">Reference proteome</keyword>
<dbReference type="InterPro" id="IPR025419">
    <property type="entry name" value="DUF4142"/>
</dbReference>
<reference evidence="2 3" key="1">
    <citation type="submission" date="2023-11" db="EMBL/GenBank/DDBJ databases">
        <title>Unpublished Manusciprt.</title>
        <authorList>
            <person name="Saticioglu I.B."/>
            <person name="Ay H."/>
            <person name="Ajmi N."/>
            <person name="Altun S."/>
            <person name="Duman M."/>
        </authorList>
    </citation>
    <scope>NUCLEOTIDE SEQUENCE [LARGE SCALE GENOMIC DNA]</scope>
    <source>
        <strain evidence="2 3">Fl-318</strain>
    </source>
</reference>
<organism evidence="2 3">
    <name type="scientific">Flavobacterium cupriresistens</name>
    <dbReference type="NCBI Taxonomy" id="2893885"/>
    <lineage>
        <taxon>Bacteria</taxon>
        <taxon>Pseudomonadati</taxon>
        <taxon>Bacteroidota</taxon>
        <taxon>Flavobacteriia</taxon>
        <taxon>Flavobacteriales</taxon>
        <taxon>Flavobacteriaceae</taxon>
        <taxon>Flavobacterium</taxon>
    </lineage>
</organism>
<dbReference type="Pfam" id="PF13628">
    <property type="entry name" value="DUF4142"/>
    <property type="match status" value="1"/>
</dbReference>
<dbReference type="EMBL" id="JAWXVI010000002">
    <property type="protein sequence ID" value="MDX6188423.1"/>
    <property type="molecule type" value="Genomic_DNA"/>
</dbReference>
<comment type="caution">
    <text evidence="2">The sequence shown here is derived from an EMBL/GenBank/DDBJ whole genome shotgun (WGS) entry which is preliminary data.</text>
</comment>
<feature type="domain" description="DUF4142" evidence="1">
    <location>
        <begin position="52"/>
        <end position="181"/>
    </location>
</feature>
<accession>A0ABU4R796</accession>
<dbReference type="RefSeq" id="WP_230005082.1">
    <property type="nucleotide sequence ID" value="NZ_CP087134.1"/>
</dbReference>
<evidence type="ECO:0000313" key="2">
    <source>
        <dbReference type="EMBL" id="MDX6188423.1"/>
    </source>
</evidence>
<protein>
    <submittedName>
        <fullName evidence="2">DUF4142 domain-containing protein</fullName>
    </submittedName>
</protein>
<evidence type="ECO:0000313" key="3">
    <source>
        <dbReference type="Proteomes" id="UP001273350"/>
    </source>
</evidence>
<gene>
    <name evidence="2" type="ORF">SGQ83_03600</name>
</gene>
<dbReference type="Proteomes" id="UP001273350">
    <property type="component" value="Unassembled WGS sequence"/>
</dbReference>
<proteinExistence type="predicted"/>
<sequence length="189" mass="21685">MKAKPDVKASILRVFFLLIMTLCISSCKESDSIETTLKNEVFIKSDKEHTEAYFLIATANIGKSIISKSQIAEQKSSQSSIREISKRIESHQNLLLEDINKMANNRLVIVTDINANNTPGLRELIDKNDVDFDEAYLNSIAKLLEQQIKLFESISKDTNDRVILKFVLQYLPENYQFLRETAQIREQIN</sequence>
<evidence type="ECO:0000259" key="1">
    <source>
        <dbReference type="Pfam" id="PF13628"/>
    </source>
</evidence>